<keyword evidence="1" id="KW-0812">Transmembrane</keyword>
<dbReference type="Proteomes" id="UP000785679">
    <property type="component" value="Unassembled WGS sequence"/>
</dbReference>
<dbReference type="AlphaFoldDB" id="A0A8J8SWR0"/>
<evidence type="ECO:0000313" key="3">
    <source>
        <dbReference type="EMBL" id="TNV86782.1"/>
    </source>
</evidence>
<dbReference type="EMBL" id="RRYP01019724">
    <property type="protein sequence ID" value="TNV73146.1"/>
    <property type="molecule type" value="Genomic_DNA"/>
</dbReference>
<evidence type="ECO:0000256" key="1">
    <source>
        <dbReference type="SAM" id="Phobius"/>
    </source>
</evidence>
<accession>A0A8J8SWR0</accession>
<name>A0A8J8SWR0_HALGN</name>
<organism evidence="2 4">
    <name type="scientific">Halteria grandinella</name>
    <dbReference type="NCBI Taxonomy" id="5974"/>
    <lineage>
        <taxon>Eukaryota</taxon>
        <taxon>Sar</taxon>
        <taxon>Alveolata</taxon>
        <taxon>Ciliophora</taxon>
        <taxon>Intramacronucleata</taxon>
        <taxon>Spirotrichea</taxon>
        <taxon>Stichotrichia</taxon>
        <taxon>Sporadotrichida</taxon>
        <taxon>Halteriidae</taxon>
        <taxon>Halteria</taxon>
    </lineage>
</organism>
<gene>
    <name evidence="2" type="ORF">FGO68_gene15532</name>
    <name evidence="3" type="ORF">FGO68_gene3353</name>
</gene>
<dbReference type="EMBL" id="RRYP01000837">
    <property type="protein sequence ID" value="TNV86782.1"/>
    <property type="molecule type" value="Genomic_DNA"/>
</dbReference>
<dbReference type="OrthoDB" id="319955at2759"/>
<feature type="transmembrane region" description="Helical" evidence="1">
    <location>
        <begin position="97"/>
        <end position="115"/>
    </location>
</feature>
<keyword evidence="4" id="KW-1185">Reference proteome</keyword>
<comment type="caution">
    <text evidence="2">The sequence shown here is derived from an EMBL/GenBank/DDBJ whole genome shotgun (WGS) entry which is preliminary data.</text>
</comment>
<feature type="transmembrane region" description="Helical" evidence="1">
    <location>
        <begin position="48"/>
        <end position="65"/>
    </location>
</feature>
<protein>
    <submittedName>
        <fullName evidence="2">Uncharacterized protein</fullName>
    </submittedName>
</protein>
<keyword evidence="1" id="KW-0472">Membrane</keyword>
<evidence type="ECO:0000313" key="2">
    <source>
        <dbReference type="EMBL" id="TNV73146.1"/>
    </source>
</evidence>
<proteinExistence type="predicted"/>
<evidence type="ECO:0000313" key="4">
    <source>
        <dbReference type="Proteomes" id="UP000785679"/>
    </source>
</evidence>
<keyword evidence="1" id="KW-1133">Transmembrane helix</keyword>
<reference evidence="2" key="1">
    <citation type="submission" date="2019-06" db="EMBL/GenBank/DDBJ databases">
        <authorList>
            <person name="Zheng W."/>
        </authorList>
    </citation>
    <scope>NUCLEOTIDE SEQUENCE</scope>
    <source>
        <strain evidence="2">QDHG01</strain>
    </source>
</reference>
<sequence>MEQEYLEYRQASLKGKLHIAKRFTKFYFKHFRPITVLEQKDLEKAKRTYNGFTFFGALTLGYMSFRWRRMRVSMVEAHETAKNVSQFSAMHVLNDGMMAFMGFTFGNLIAVDYIYKRRIYIVERLHFEKMQNFNRYTYNPNEDGKLAEEYPFEEYITLKDKDIVEDRIHPREVEEEKEYMRQKMEQIEKEYKDKKRDL</sequence>